<dbReference type="Pfam" id="PF01165">
    <property type="entry name" value="Ribosomal_S21"/>
    <property type="match status" value="1"/>
</dbReference>
<evidence type="ECO:0000256" key="1">
    <source>
        <dbReference type="ARBA" id="ARBA00006640"/>
    </source>
</evidence>
<feature type="region of interest" description="Disordered" evidence="4">
    <location>
        <begin position="109"/>
        <end position="184"/>
    </location>
</feature>
<dbReference type="InterPro" id="IPR001911">
    <property type="entry name" value="Ribosomal_bS21"/>
</dbReference>
<dbReference type="EMBL" id="JBEFKJ010000021">
    <property type="protein sequence ID" value="KAL2040472.1"/>
    <property type="molecule type" value="Genomic_DNA"/>
</dbReference>
<keyword evidence="3" id="KW-0687">Ribonucleoprotein</keyword>
<evidence type="ECO:0000256" key="3">
    <source>
        <dbReference type="ARBA" id="ARBA00023274"/>
    </source>
</evidence>
<name>A0ABR4A7V4_9LECA</name>
<organism evidence="5 6">
    <name type="scientific">Stereocaulon virgatum</name>
    <dbReference type="NCBI Taxonomy" id="373712"/>
    <lineage>
        <taxon>Eukaryota</taxon>
        <taxon>Fungi</taxon>
        <taxon>Dikarya</taxon>
        <taxon>Ascomycota</taxon>
        <taxon>Pezizomycotina</taxon>
        <taxon>Lecanoromycetes</taxon>
        <taxon>OSLEUM clade</taxon>
        <taxon>Lecanoromycetidae</taxon>
        <taxon>Lecanorales</taxon>
        <taxon>Lecanorineae</taxon>
        <taxon>Stereocaulaceae</taxon>
        <taxon>Stereocaulon</taxon>
    </lineage>
</organism>
<protein>
    <recommendedName>
        <fullName evidence="7">Ribosomal protein S21</fullName>
    </recommendedName>
</protein>
<evidence type="ECO:0000313" key="6">
    <source>
        <dbReference type="Proteomes" id="UP001590950"/>
    </source>
</evidence>
<evidence type="ECO:0000256" key="4">
    <source>
        <dbReference type="SAM" id="MobiDB-lite"/>
    </source>
</evidence>
<dbReference type="PANTHER" id="PTHR41237">
    <property type="entry name" value="37S RIBOSOMAL PROTEIN MRP21, MITOCHONDRIAL"/>
    <property type="match status" value="1"/>
</dbReference>
<evidence type="ECO:0008006" key="7">
    <source>
        <dbReference type="Google" id="ProtNLM"/>
    </source>
</evidence>
<comment type="similarity">
    <text evidence="1">Belongs to the bacterial ribosomal protein bS21 family.</text>
</comment>
<sequence>MELRRLGDPLLRARASPLLSFLAPSVPQSWWSIAALRGVIPLPAHSPRHPRAGFHTTARRCAEKSSNAADFDGIEKPSTASQFARSRSSFSQSISSNSMIASLLENTLDSLPNPTKQKASDRPPATSFDRARRAFDNRSSRDRGARIPGSIAGKMELPRMSATSDPSQDVAAGLNRTDPQATRAKRTIRSRPTVGRTIEVNPGRSGDFGRALRGLSILCAVNRIKQDKLRQRFYERPGLKRKRLKSERWRRLFKQSFLATVSRVREMKRKGW</sequence>
<accession>A0ABR4A7V4</accession>
<dbReference type="PANTHER" id="PTHR41237:SF1">
    <property type="entry name" value="SMALL RIBOSOMAL SUBUNIT PROTEIN BS21M"/>
    <property type="match status" value="1"/>
</dbReference>
<comment type="caution">
    <text evidence="5">The sequence shown here is derived from an EMBL/GenBank/DDBJ whole genome shotgun (WGS) entry which is preliminary data.</text>
</comment>
<evidence type="ECO:0000313" key="5">
    <source>
        <dbReference type="EMBL" id="KAL2040472.1"/>
    </source>
</evidence>
<reference evidence="5 6" key="1">
    <citation type="submission" date="2024-09" db="EMBL/GenBank/DDBJ databases">
        <title>Rethinking Asexuality: The Enigmatic Case of Functional Sexual Genes in Lepraria (Stereocaulaceae).</title>
        <authorList>
            <person name="Doellman M."/>
            <person name="Sun Y."/>
            <person name="Barcenas-Pena A."/>
            <person name="Lumbsch H.T."/>
            <person name="Grewe F."/>
        </authorList>
    </citation>
    <scope>NUCLEOTIDE SEQUENCE [LARGE SCALE GENOMIC DNA]</scope>
    <source>
        <strain evidence="5 6">Mercado 3170</strain>
    </source>
</reference>
<keyword evidence="6" id="KW-1185">Reference proteome</keyword>
<evidence type="ECO:0000256" key="2">
    <source>
        <dbReference type="ARBA" id="ARBA00022980"/>
    </source>
</evidence>
<dbReference type="InterPro" id="IPR052837">
    <property type="entry name" value="Mitoribosomal_bS21"/>
</dbReference>
<dbReference type="Proteomes" id="UP001590950">
    <property type="component" value="Unassembled WGS sequence"/>
</dbReference>
<feature type="compositionally biased region" description="Basic and acidic residues" evidence="4">
    <location>
        <begin position="129"/>
        <end position="145"/>
    </location>
</feature>
<proteinExistence type="inferred from homology"/>
<gene>
    <name evidence="5" type="ORF">N7G274_006915</name>
</gene>
<keyword evidence="2" id="KW-0689">Ribosomal protein</keyword>